<accession>A0A814T502</accession>
<keyword evidence="6" id="KW-1185">Reference proteome</keyword>
<comment type="caution">
    <text evidence="3">The sequence shown here is derived from an EMBL/GenBank/DDBJ whole genome shotgun (WGS) entry which is preliminary data.</text>
</comment>
<organism evidence="3 7">
    <name type="scientific">Adineta steineri</name>
    <dbReference type="NCBI Taxonomy" id="433720"/>
    <lineage>
        <taxon>Eukaryota</taxon>
        <taxon>Metazoa</taxon>
        <taxon>Spiralia</taxon>
        <taxon>Gnathifera</taxon>
        <taxon>Rotifera</taxon>
        <taxon>Eurotatoria</taxon>
        <taxon>Bdelloidea</taxon>
        <taxon>Adinetida</taxon>
        <taxon>Adinetidae</taxon>
        <taxon>Adineta</taxon>
    </lineage>
</organism>
<keyword evidence="2" id="KW-0472">Membrane</keyword>
<dbReference type="EMBL" id="CAJNOM010000312">
    <property type="protein sequence ID" value="CAF1346956.1"/>
    <property type="molecule type" value="Genomic_DNA"/>
</dbReference>
<dbReference type="Proteomes" id="UP000663877">
    <property type="component" value="Unassembled WGS sequence"/>
</dbReference>
<dbReference type="EMBL" id="CAJNOM010000260">
    <property type="protein sequence ID" value="CAF1294488.1"/>
    <property type="molecule type" value="Genomic_DNA"/>
</dbReference>
<keyword evidence="2" id="KW-1133">Transmembrane helix</keyword>
<dbReference type="Proteomes" id="UP000663832">
    <property type="component" value="Unassembled WGS sequence"/>
</dbReference>
<evidence type="ECO:0000313" key="4">
    <source>
        <dbReference type="EMBL" id="CAF1294488.1"/>
    </source>
</evidence>
<evidence type="ECO:0000313" key="6">
    <source>
        <dbReference type="Proteomes" id="UP000663832"/>
    </source>
</evidence>
<feature type="transmembrane region" description="Helical" evidence="2">
    <location>
        <begin position="145"/>
        <end position="164"/>
    </location>
</feature>
<protein>
    <submittedName>
        <fullName evidence="3">Uncharacterized protein</fullName>
    </submittedName>
</protein>
<gene>
    <name evidence="3" type="ORF">BJG266_LOCUS24403</name>
    <name evidence="4" type="ORF">QVE165_LOCUS30887</name>
    <name evidence="5" type="ORF">QVE165_LOCUS33760</name>
</gene>
<proteinExistence type="predicted"/>
<evidence type="ECO:0000313" key="5">
    <source>
        <dbReference type="EMBL" id="CAF1346956.1"/>
    </source>
</evidence>
<feature type="transmembrane region" description="Helical" evidence="2">
    <location>
        <begin position="44"/>
        <end position="65"/>
    </location>
</feature>
<evidence type="ECO:0000256" key="2">
    <source>
        <dbReference type="SAM" id="Phobius"/>
    </source>
</evidence>
<keyword evidence="2" id="KW-0812">Transmembrane</keyword>
<dbReference type="OrthoDB" id="10061634at2759"/>
<name>A0A814T502_9BILA</name>
<feature type="region of interest" description="Disordered" evidence="1">
    <location>
        <begin position="1"/>
        <end position="32"/>
    </location>
</feature>
<evidence type="ECO:0000313" key="3">
    <source>
        <dbReference type="EMBL" id="CAF1156741.1"/>
    </source>
</evidence>
<dbReference type="EMBL" id="CAJNOI010000174">
    <property type="protein sequence ID" value="CAF1156741.1"/>
    <property type="molecule type" value="Genomic_DNA"/>
</dbReference>
<sequence length="201" mass="22884">MEDKDDDQALPTNTTEESSHDKEDNDNEDDDDDDSFIYFKSSSIISILIIVVISLVCILATGLLIRRVLHSHNITRTLSVYLGFTPNRTIDESKLTFWAPKSIYDEQPIEILTAMINSSTSHRPPPPSIILTSTEKKAQTIFRTIILPILFLLSILCGILAFYMRLHHYHYPAWGARPKRPEQYVTIELKQAQTAGTNDHI</sequence>
<evidence type="ECO:0000313" key="7">
    <source>
        <dbReference type="Proteomes" id="UP000663877"/>
    </source>
</evidence>
<reference evidence="3" key="1">
    <citation type="submission" date="2021-02" db="EMBL/GenBank/DDBJ databases">
        <authorList>
            <person name="Nowell W R."/>
        </authorList>
    </citation>
    <scope>NUCLEOTIDE SEQUENCE</scope>
</reference>
<evidence type="ECO:0000256" key="1">
    <source>
        <dbReference type="SAM" id="MobiDB-lite"/>
    </source>
</evidence>
<dbReference type="AlphaFoldDB" id="A0A814T502"/>